<feature type="chain" id="PRO_5040116048" evidence="3">
    <location>
        <begin position="21"/>
        <end position="152"/>
    </location>
</feature>
<keyword evidence="2" id="KW-0472">Membrane</keyword>
<feature type="compositionally biased region" description="Polar residues" evidence="1">
    <location>
        <begin position="140"/>
        <end position="152"/>
    </location>
</feature>
<dbReference type="AlphaFoldDB" id="A0A9N9Z232"/>
<accession>A0A9N9Z232</accession>
<gene>
    <name evidence="4" type="ORF">CSOL1703_00013528</name>
</gene>
<reference evidence="4 5" key="2">
    <citation type="submission" date="2021-10" db="EMBL/GenBank/DDBJ databases">
        <authorList>
            <person name="Piombo E."/>
        </authorList>
    </citation>
    <scope>NUCLEOTIDE SEQUENCE [LARGE SCALE GENOMIC DNA]</scope>
</reference>
<evidence type="ECO:0000256" key="3">
    <source>
        <dbReference type="SAM" id="SignalP"/>
    </source>
</evidence>
<keyword evidence="2" id="KW-0812">Transmembrane</keyword>
<keyword evidence="3" id="KW-0732">Signal</keyword>
<dbReference type="OrthoDB" id="5146444at2759"/>
<evidence type="ECO:0000256" key="1">
    <source>
        <dbReference type="SAM" id="MobiDB-lite"/>
    </source>
</evidence>
<organism evidence="4 5">
    <name type="scientific">Clonostachys solani</name>
    <dbReference type="NCBI Taxonomy" id="160281"/>
    <lineage>
        <taxon>Eukaryota</taxon>
        <taxon>Fungi</taxon>
        <taxon>Dikarya</taxon>
        <taxon>Ascomycota</taxon>
        <taxon>Pezizomycotina</taxon>
        <taxon>Sordariomycetes</taxon>
        <taxon>Hypocreomycetidae</taxon>
        <taxon>Hypocreales</taxon>
        <taxon>Bionectriaceae</taxon>
        <taxon>Clonostachys</taxon>
    </lineage>
</organism>
<protein>
    <submittedName>
        <fullName evidence="4">Uncharacterized protein</fullName>
    </submittedName>
</protein>
<sequence>MFSSTFFLLSMAGLLPPTHAMAIALPITIATRDPDSDHRGFPKGAIIGIVVSVVAIGVILTVFRFGAIMSMRRKQDLKYVQQVRSTNGSPNFEYDRNKYSSSPAVPLLASTQVPAASSMAPAAPSWTGPQEPPPAYTPMINHNSSATANPAP</sequence>
<evidence type="ECO:0000256" key="2">
    <source>
        <dbReference type="SAM" id="Phobius"/>
    </source>
</evidence>
<feature type="signal peptide" evidence="3">
    <location>
        <begin position="1"/>
        <end position="20"/>
    </location>
</feature>
<reference evidence="5" key="1">
    <citation type="submission" date="2019-06" db="EMBL/GenBank/DDBJ databases">
        <authorList>
            <person name="Broberg M."/>
        </authorList>
    </citation>
    <scope>NUCLEOTIDE SEQUENCE [LARGE SCALE GENOMIC DNA]</scope>
</reference>
<keyword evidence="2" id="KW-1133">Transmembrane helix</keyword>
<evidence type="ECO:0000313" key="5">
    <source>
        <dbReference type="Proteomes" id="UP000775872"/>
    </source>
</evidence>
<evidence type="ECO:0000313" key="4">
    <source>
        <dbReference type="EMBL" id="CAH0047518.1"/>
    </source>
</evidence>
<feature type="transmembrane region" description="Helical" evidence="2">
    <location>
        <begin position="44"/>
        <end position="65"/>
    </location>
</feature>
<feature type="region of interest" description="Disordered" evidence="1">
    <location>
        <begin position="119"/>
        <end position="152"/>
    </location>
</feature>
<name>A0A9N9Z232_9HYPO</name>
<comment type="caution">
    <text evidence="4">The sequence shown here is derived from an EMBL/GenBank/DDBJ whole genome shotgun (WGS) entry which is preliminary data.</text>
</comment>
<dbReference type="EMBL" id="CABFOC020000031">
    <property type="protein sequence ID" value="CAH0047518.1"/>
    <property type="molecule type" value="Genomic_DNA"/>
</dbReference>
<keyword evidence="5" id="KW-1185">Reference proteome</keyword>
<proteinExistence type="predicted"/>
<dbReference type="Proteomes" id="UP000775872">
    <property type="component" value="Unassembled WGS sequence"/>
</dbReference>